<evidence type="ECO:0000256" key="1">
    <source>
        <dbReference type="ARBA" id="ARBA00022723"/>
    </source>
</evidence>
<keyword evidence="2 4" id="KW-0863">Zinc-finger</keyword>
<evidence type="ECO:0000256" key="5">
    <source>
        <dbReference type="SAM" id="Coils"/>
    </source>
</evidence>
<dbReference type="PROSITE" id="PS50157">
    <property type="entry name" value="ZINC_FINGER_C2H2_2"/>
    <property type="match status" value="2"/>
</dbReference>
<evidence type="ECO:0000256" key="2">
    <source>
        <dbReference type="ARBA" id="ARBA00022771"/>
    </source>
</evidence>
<dbReference type="InterPro" id="IPR013087">
    <property type="entry name" value="Znf_C2H2_type"/>
</dbReference>
<dbReference type="SMART" id="SM00355">
    <property type="entry name" value="ZnF_C2H2"/>
    <property type="match status" value="3"/>
</dbReference>
<feature type="domain" description="C2H2-type" evidence="7">
    <location>
        <begin position="387"/>
        <end position="416"/>
    </location>
</feature>
<accession>A0A9P5VDR4</accession>
<keyword evidence="1" id="KW-0479">Metal-binding</keyword>
<evidence type="ECO:0000313" key="8">
    <source>
        <dbReference type="EMBL" id="KAF9154251.1"/>
    </source>
</evidence>
<dbReference type="GO" id="GO:0008270">
    <property type="term" value="F:zinc ion binding"/>
    <property type="evidence" value="ECO:0007669"/>
    <property type="project" value="UniProtKB-KW"/>
</dbReference>
<dbReference type="PROSITE" id="PS00028">
    <property type="entry name" value="ZINC_FINGER_C2H2_1"/>
    <property type="match status" value="2"/>
</dbReference>
<feature type="coiled-coil region" evidence="5">
    <location>
        <begin position="500"/>
        <end position="527"/>
    </location>
</feature>
<proteinExistence type="predicted"/>
<evidence type="ECO:0000256" key="4">
    <source>
        <dbReference type="PROSITE-ProRule" id="PRU00042"/>
    </source>
</evidence>
<name>A0A9P5VDR4_9FUNG</name>
<organism evidence="8 9">
    <name type="scientific">Linnemannia schmuckeri</name>
    <dbReference type="NCBI Taxonomy" id="64567"/>
    <lineage>
        <taxon>Eukaryota</taxon>
        <taxon>Fungi</taxon>
        <taxon>Fungi incertae sedis</taxon>
        <taxon>Mucoromycota</taxon>
        <taxon>Mortierellomycotina</taxon>
        <taxon>Mortierellomycetes</taxon>
        <taxon>Mortierellales</taxon>
        <taxon>Mortierellaceae</taxon>
        <taxon>Linnemannia</taxon>
    </lineage>
</organism>
<evidence type="ECO:0000256" key="3">
    <source>
        <dbReference type="ARBA" id="ARBA00022833"/>
    </source>
</evidence>
<dbReference type="Proteomes" id="UP000748756">
    <property type="component" value="Unassembled WGS sequence"/>
</dbReference>
<evidence type="ECO:0000313" key="9">
    <source>
        <dbReference type="Proteomes" id="UP000748756"/>
    </source>
</evidence>
<protein>
    <recommendedName>
        <fullName evidence="7">C2H2-type domain-containing protein</fullName>
    </recommendedName>
</protein>
<gene>
    <name evidence="8" type="ORF">BG015_001434</name>
</gene>
<evidence type="ECO:0000256" key="6">
    <source>
        <dbReference type="SAM" id="MobiDB-lite"/>
    </source>
</evidence>
<dbReference type="PANTHER" id="PTHR23235">
    <property type="entry name" value="KRUEPPEL-LIKE TRANSCRIPTION FACTOR"/>
    <property type="match status" value="1"/>
</dbReference>
<dbReference type="SUPFAM" id="SSF57667">
    <property type="entry name" value="beta-beta-alpha zinc fingers"/>
    <property type="match status" value="2"/>
</dbReference>
<feature type="domain" description="C2H2-type" evidence="7">
    <location>
        <begin position="417"/>
        <end position="444"/>
    </location>
</feature>
<reference evidence="8" key="1">
    <citation type="journal article" date="2020" name="Fungal Divers.">
        <title>Resolving the Mortierellaceae phylogeny through synthesis of multi-gene phylogenetics and phylogenomics.</title>
        <authorList>
            <person name="Vandepol N."/>
            <person name="Liber J."/>
            <person name="Desiro A."/>
            <person name="Na H."/>
            <person name="Kennedy M."/>
            <person name="Barry K."/>
            <person name="Grigoriev I.V."/>
            <person name="Miller A.N."/>
            <person name="O'Donnell K."/>
            <person name="Stajich J.E."/>
            <person name="Bonito G."/>
        </authorList>
    </citation>
    <scope>NUCLEOTIDE SEQUENCE</scope>
    <source>
        <strain evidence="8">NRRL 6426</strain>
    </source>
</reference>
<keyword evidence="3" id="KW-0862">Zinc</keyword>
<keyword evidence="5" id="KW-0175">Coiled coil</keyword>
<dbReference type="GO" id="GO:0000981">
    <property type="term" value="F:DNA-binding transcription factor activity, RNA polymerase II-specific"/>
    <property type="evidence" value="ECO:0007669"/>
    <property type="project" value="TreeGrafter"/>
</dbReference>
<dbReference type="AlphaFoldDB" id="A0A9P5VDR4"/>
<dbReference type="OrthoDB" id="8922241at2759"/>
<keyword evidence="9" id="KW-1185">Reference proteome</keyword>
<feature type="region of interest" description="Disordered" evidence="6">
    <location>
        <begin position="288"/>
        <end position="381"/>
    </location>
</feature>
<dbReference type="GO" id="GO:0000978">
    <property type="term" value="F:RNA polymerase II cis-regulatory region sequence-specific DNA binding"/>
    <property type="evidence" value="ECO:0007669"/>
    <property type="project" value="TreeGrafter"/>
</dbReference>
<evidence type="ECO:0000259" key="7">
    <source>
        <dbReference type="PROSITE" id="PS50157"/>
    </source>
</evidence>
<feature type="compositionally biased region" description="Polar residues" evidence="6">
    <location>
        <begin position="288"/>
        <end position="317"/>
    </location>
</feature>
<dbReference type="InterPro" id="IPR036236">
    <property type="entry name" value="Znf_C2H2_sf"/>
</dbReference>
<dbReference type="Gene3D" id="3.30.160.60">
    <property type="entry name" value="Classic Zinc Finger"/>
    <property type="match status" value="2"/>
</dbReference>
<sequence>MNTPLMHIHTTPAFHEMTPMFTPPSLPHPLSASSMMEYTNAMFPENHFSFPAPSIEHTLIAPELRSMSHSDEVEHSLQSYTPVNLAATTENGSPTAPFLNEPHLANLGNHHHQYHNHHHYRHSYQPTSVFQDLEKDQHLSMLQDMMHRSSGIASGISAEVLTSTACALHSTMRRTQSLESFSPVTRPMNMTLSMANAMVGDDFQPGTSFVGSSMPMESNSVGGYGADYTNMLHQDPFQIPSTSMACADDQFGSSPPSSASSSFPLIFQPLFAPGISATSSCYSPAISTSSPSIDNMSISIGDTGRTTPATPYISRNNSYKSDYDSDIDDIPCSQKKHNHNQMSNYSRQSSLESSTDAFSDTDTQNDPSISDNCGEDDDGSGSSGKSFFCYYPDCNRSFGRSYNLKAHALTHGTFRPFPCRLCQRTFARIHDRDRHMSSHRAVKAHCCIVCLGRFARQDAVIRHLKLSNEMNPCSWILKSQGITFRDVAAGRINRRSLGTEEDIIKAVETLENEIRKERAARALERMKVPKARIM</sequence>
<comment type="caution">
    <text evidence="8">The sequence shown here is derived from an EMBL/GenBank/DDBJ whole genome shotgun (WGS) entry which is preliminary data.</text>
</comment>
<dbReference type="EMBL" id="JAAAUQ010000126">
    <property type="protein sequence ID" value="KAF9154251.1"/>
    <property type="molecule type" value="Genomic_DNA"/>
</dbReference>
<dbReference type="PANTHER" id="PTHR23235:SF120">
    <property type="entry name" value="KRUPPEL-LIKE FACTOR 15"/>
    <property type="match status" value="1"/>
</dbReference>
<feature type="compositionally biased region" description="Polar residues" evidence="6">
    <location>
        <begin position="340"/>
        <end position="369"/>
    </location>
</feature>